<dbReference type="InterPro" id="IPR013087">
    <property type="entry name" value="Znf_C2H2_type"/>
</dbReference>
<feature type="region of interest" description="Disordered" evidence="10">
    <location>
        <begin position="1"/>
        <end position="25"/>
    </location>
</feature>
<dbReference type="Gene3D" id="3.30.160.60">
    <property type="entry name" value="Classic Zinc Finger"/>
    <property type="match status" value="1"/>
</dbReference>
<comment type="subcellular location">
    <subcellularLocation>
        <location evidence="1">Nucleus</location>
    </subcellularLocation>
</comment>
<accession>D3Y1V5</accession>
<keyword evidence="3" id="KW-0677">Repeat</keyword>
<evidence type="ECO:0000256" key="3">
    <source>
        <dbReference type="ARBA" id="ARBA00022737"/>
    </source>
</evidence>
<dbReference type="PANTHER" id="PTHR26374">
    <property type="entry name" value="ZINC FINGER PROTEIN ZAT5"/>
    <property type="match status" value="1"/>
</dbReference>
<evidence type="ECO:0000259" key="11">
    <source>
        <dbReference type="PROSITE" id="PS50157"/>
    </source>
</evidence>
<dbReference type="InterPro" id="IPR036236">
    <property type="entry name" value="Znf_C2H2_sf"/>
</dbReference>
<keyword evidence="4 9" id="KW-0863">Zinc-finger</keyword>
<dbReference type="AlphaFoldDB" id="D3Y1V5"/>
<dbReference type="PANTHER" id="PTHR26374:SF456">
    <property type="entry name" value="ZINC FINGER PROTEIN ZAT5-LIKE"/>
    <property type="match status" value="1"/>
</dbReference>
<keyword evidence="6" id="KW-0805">Transcription regulation</keyword>
<evidence type="ECO:0000256" key="4">
    <source>
        <dbReference type="ARBA" id="ARBA00022771"/>
    </source>
</evidence>
<protein>
    <submittedName>
        <fullName evidence="12">Two zinc finger transport-like protein</fullName>
    </submittedName>
</protein>
<dbReference type="PROSITE" id="PS50157">
    <property type="entry name" value="ZINC_FINGER_C2H2_2"/>
    <property type="match status" value="1"/>
</dbReference>
<reference evidence="12" key="1">
    <citation type="submission" date="2009-12" db="EMBL/GenBank/DDBJ databases">
        <title>Method and isolation of specific primers of candidate genes to mechano-sensing for five neotropical tree species.</title>
        <authorList>
            <person name="Chevolot M."/>
            <person name="Louisanna E."/>
            <person name="Azri W."/>
            <person name="Leblanc-Fournier N."/>
            <person name="Roeckel-Drevet P."/>
            <person name="Scotti I."/>
        </authorList>
    </citation>
    <scope>NUCLEOTIDE SEQUENCE</scope>
</reference>
<evidence type="ECO:0000313" key="12">
    <source>
        <dbReference type="EMBL" id="ADC80618.1"/>
    </source>
</evidence>
<keyword evidence="5" id="KW-0862">Zinc</keyword>
<dbReference type="GO" id="GO:0008270">
    <property type="term" value="F:zinc ion binding"/>
    <property type="evidence" value="ECO:0007669"/>
    <property type="project" value="UniProtKB-KW"/>
</dbReference>
<keyword evidence="7" id="KW-0804">Transcription</keyword>
<name>D3Y1V5_9FABA</name>
<feature type="domain" description="C2H2-type" evidence="11">
    <location>
        <begin position="29"/>
        <end position="51"/>
    </location>
</feature>
<feature type="non-terminal residue" evidence="12">
    <location>
        <position position="73"/>
    </location>
</feature>
<keyword evidence="2" id="KW-0479">Metal-binding</keyword>
<proteinExistence type="predicted"/>
<evidence type="ECO:0000256" key="10">
    <source>
        <dbReference type="SAM" id="MobiDB-lite"/>
    </source>
</evidence>
<evidence type="ECO:0000256" key="8">
    <source>
        <dbReference type="ARBA" id="ARBA00023242"/>
    </source>
</evidence>
<evidence type="ECO:0000256" key="5">
    <source>
        <dbReference type="ARBA" id="ARBA00022833"/>
    </source>
</evidence>
<dbReference type="Pfam" id="PF13912">
    <property type="entry name" value="zf-C2H2_6"/>
    <property type="match status" value="2"/>
</dbReference>
<evidence type="ECO:0000256" key="9">
    <source>
        <dbReference type="PROSITE-ProRule" id="PRU00042"/>
    </source>
</evidence>
<evidence type="ECO:0000256" key="1">
    <source>
        <dbReference type="ARBA" id="ARBA00004123"/>
    </source>
</evidence>
<organism evidence="12">
    <name type="scientific">Eperua grandiflora</name>
    <dbReference type="NCBI Taxonomy" id="162770"/>
    <lineage>
        <taxon>Eukaryota</taxon>
        <taxon>Viridiplantae</taxon>
        <taxon>Streptophyta</taxon>
        <taxon>Embryophyta</taxon>
        <taxon>Tracheophyta</taxon>
        <taxon>Spermatophyta</taxon>
        <taxon>Magnoliopsida</taxon>
        <taxon>eudicotyledons</taxon>
        <taxon>Gunneridae</taxon>
        <taxon>Pentapetalae</taxon>
        <taxon>rosids</taxon>
        <taxon>fabids</taxon>
        <taxon>Fabales</taxon>
        <taxon>Fabaceae</taxon>
        <taxon>Detarioideae</taxon>
        <taxon>Detarieae</taxon>
        <taxon>Eperua</taxon>
    </lineage>
</organism>
<evidence type="ECO:0000256" key="2">
    <source>
        <dbReference type="ARBA" id="ARBA00022723"/>
    </source>
</evidence>
<dbReference type="SUPFAM" id="SSF57667">
    <property type="entry name" value="beta-beta-alpha zinc fingers"/>
    <property type="match status" value="1"/>
</dbReference>
<evidence type="ECO:0000256" key="6">
    <source>
        <dbReference type="ARBA" id="ARBA00023015"/>
    </source>
</evidence>
<evidence type="ECO:0000256" key="7">
    <source>
        <dbReference type="ARBA" id="ARBA00023163"/>
    </source>
</evidence>
<gene>
    <name evidence="12" type="primary">ZFP2</name>
</gene>
<keyword evidence="8" id="KW-0539">Nucleus</keyword>
<dbReference type="EMBL" id="GU386089">
    <property type="protein sequence ID" value="ADC80618.1"/>
    <property type="molecule type" value="Genomic_DNA"/>
</dbReference>
<feature type="non-terminal residue" evidence="12">
    <location>
        <position position="1"/>
    </location>
</feature>
<sequence length="73" mass="8177">FQALGGHRASHKKPVNLTNNGQESESKMHECPICGARFFIGQALGGHMRKHQEVLEKSKRRKVNLSLDLNLTP</sequence>
<dbReference type="GO" id="GO:0005634">
    <property type="term" value="C:nucleus"/>
    <property type="evidence" value="ECO:0007669"/>
    <property type="project" value="UniProtKB-SubCell"/>
</dbReference>
<dbReference type="PROSITE" id="PS00028">
    <property type="entry name" value="ZINC_FINGER_C2H2_1"/>
    <property type="match status" value="1"/>
</dbReference>